<feature type="binding site" evidence="1">
    <location>
        <position position="56"/>
    </location>
    <ligand>
        <name>substrate</name>
    </ligand>
</feature>
<evidence type="ECO:0000259" key="2">
    <source>
        <dbReference type="Pfam" id="PF00586"/>
    </source>
</evidence>
<dbReference type="Proteomes" id="UP001146505">
    <property type="component" value="Unassembled WGS sequence"/>
</dbReference>
<feature type="binding site" evidence="1">
    <location>
        <position position="276"/>
    </location>
    <ligand>
        <name>substrate</name>
    </ligand>
</feature>
<dbReference type="GO" id="GO:0009228">
    <property type="term" value="P:thiamine biosynthetic process"/>
    <property type="evidence" value="ECO:0007669"/>
    <property type="project" value="UniProtKB-KW"/>
</dbReference>
<dbReference type="Gene3D" id="3.90.650.10">
    <property type="entry name" value="PurM-like C-terminal domain"/>
    <property type="match status" value="1"/>
</dbReference>
<dbReference type="SUPFAM" id="SSF56042">
    <property type="entry name" value="PurM C-terminal domain-like"/>
    <property type="match status" value="1"/>
</dbReference>
<feature type="binding site" evidence="1">
    <location>
        <position position="223"/>
    </location>
    <ligand>
        <name>Mg(2+)</name>
        <dbReference type="ChEBI" id="CHEBI:18420"/>
        <label>3</label>
    </ligand>
</feature>
<dbReference type="AlphaFoldDB" id="A0A9X3M5B7"/>
<keyword evidence="4" id="KW-1185">Reference proteome</keyword>
<dbReference type="Pfam" id="PF00586">
    <property type="entry name" value="AIRS"/>
    <property type="match status" value="1"/>
</dbReference>
<feature type="binding site" evidence="1">
    <location>
        <position position="225"/>
    </location>
    <ligand>
        <name>ATP</name>
        <dbReference type="ChEBI" id="CHEBI:30616"/>
    </ligand>
</feature>
<dbReference type="GO" id="GO:0009229">
    <property type="term" value="P:thiamine diphosphate biosynthetic process"/>
    <property type="evidence" value="ECO:0007669"/>
    <property type="project" value="UniProtKB-UniRule"/>
</dbReference>
<dbReference type="Gene3D" id="3.30.1330.10">
    <property type="entry name" value="PurM-like, N-terminal domain"/>
    <property type="match status" value="1"/>
</dbReference>
<feature type="binding site" evidence="1">
    <location>
        <position position="78"/>
    </location>
    <ligand>
        <name>Mg(2+)</name>
        <dbReference type="ChEBI" id="CHEBI:18420"/>
        <label>2</label>
    </ligand>
</feature>
<dbReference type="NCBIfam" id="NF004351">
    <property type="entry name" value="PRK05731.1-4"/>
    <property type="match status" value="1"/>
</dbReference>
<feature type="domain" description="PurM-like N-terminal" evidence="2">
    <location>
        <begin position="29"/>
        <end position="142"/>
    </location>
</feature>
<dbReference type="EMBL" id="JAKMUV010000002">
    <property type="protein sequence ID" value="MCZ9304269.1"/>
    <property type="molecule type" value="Genomic_DNA"/>
</dbReference>
<keyword evidence="1" id="KW-0547">Nucleotide-binding</keyword>
<feature type="binding site" evidence="1">
    <location>
        <position position="31"/>
    </location>
    <ligand>
        <name>Mg(2+)</name>
        <dbReference type="ChEBI" id="CHEBI:18420"/>
        <label>3</label>
    </ligand>
</feature>
<dbReference type="PANTHER" id="PTHR30270:SF0">
    <property type="entry name" value="THIAMINE-MONOPHOSPHATE KINASE"/>
    <property type="match status" value="1"/>
</dbReference>
<comment type="similarity">
    <text evidence="1">Belongs to the thiamine-monophosphate kinase family.</text>
</comment>
<dbReference type="EC" id="2.7.4.16" evidence="1"/>
<feature type="binding site" evidence="1">
    <location>
        <position position="48"/>
    </location>
    <ligand>
        <name>Mg(2+)</name>
        <dbReference type="ChEBI" id="CHEBI:18420"/>
        <label>1</label>
    </ligand>
</feature>
<dbReference type="SUPFAM" id="SSF55326">
    <property type="entry name" value="PurM N-terminal domain-like"/>
    <property type="match status" value="1"/>
</dbReference>
<feature type="binding site" evidence="1">
    <location>
        <position position="47"/>
    </location>
    <ligand>
        <name>Mg(2+)</name>
        <dbReference type="ChEBI" id="CHEBI:18420"/>
        <label>4</label>
    </ligand>
</feature>
<dbReference type="InterPro" id="IPR016188">
    <property type="entry name" value="PurM-like_N"/>
</dbReference>
<feature type="binding site" evidence="1">
    <location>
        <position position="78"/>
    </location>
    <ligand>
        <name>Mg(2+)</name>
        <dbReference type="ChEBI" id="CHEBI:18420"/>
        <label>4</label>
    </ligand>
</feature>
<dbReference type="InterPro" id="IPR036676">
    <property type="entry name" value="PurM-like_C_sf"/>
</dbReference>
<sequence length="332" mass="34350">MRTSLTVAEAGEAATIAAIRNAAPSSLNGDDAAVLEPAGTNSRHVCSTDILVQGRHFTFDYSTPWEVGVKAVTQNFADIQAMGARPTAILMAIATPGDLPLQTVADIARGIDEAASPWAAELVGGDVVTSKDLVISITAMGELSGPAAALTLDGAGVGQRIIASGPIGYSAAGLAILRHYGSRKAIPADDPILNELADWHCAPRLQPGRGSVARATGASAMTDNSDGLIVDLCAIAERSGVCLDLDGAALVPDEKLRHAAQMTGKNPLEWIYTGGEDHTLLGTTDARMPSGYRRIGTVRSLSEEVGEDPAGGLDYVLVDGGRPPFTNGWQSV</sequence>
<dbReference type="GeneID" id="301812252"/>
<dbReference type="PIRSF" id="PIRSF005303">
    <property type="entry name" value="Thiam_monoph_kin"/>
    <property type="match status" value="1"/>
</dbReference>
<dbReference type="NCBIfam" id="TIGR01379">
    <property type="entry name" value="thiL"/>
    <property type="match status" value="1"/>
</dbReference>
<protein>
    <recommendedName>
        <fullName evidence="1">Thiamine-monophosphate kinase</fullName>
        <shortName evidence="1">TMP kinase</shortName>
        <shortName evidence="1">Thiamine-phosphate kinase</shortName>
        <ecNumber evidence="1">2.7.4.16</ecNumber>
    </recommendedName>
</protein>
<name>A0A9X3M5B7_9CORY</name>
<gene>
    <name evidence="1" type="primary">thiL</name>
    <name evidence="3" type="ORF">L8U58_01760</name>
</gene>
<keyword evidence="1" id="KW-0067">ATP-binding</keyword>
<organism evidence="3 4">
    <name type="scientific">Corynebacterium macclintockiae</name>
    <dbReference type="NCBI Taxonomy" id="2913501"/>
    <lineage>
        <taxon>Bacteria</taxon>
        <taxon>Bacillati</taxon>
        <taxon>Actinomycetota</taxon>
        <taxon>Actinomycetes</taxon>
        <taxon>Mycobacteriales</taxon>
        <taxon>Corynebacteriaceae</taxon>
        <taxon>Corynebacterium</taxon>
    </lineage>
</organism>
<evidence type="ECO:0000313" key="4">
    <source>
        <dbReference type="Proteomes" id="UP001146505"/>
    </source>
</evidence>
<keyword evidence="1 3" id="KW-0418">Kinase</keyword>
<feature type="binding site" evidence="1">
    <location>
        <position position="31"/>
    </location>
    <ligand>
        <name>Mg(2+)</name>
        <dbReference type="ChEBI" id="CHEBI:18420"/>
        <label>4</label>
    </ligand>
</feature>
<feature type="binding site" evidence="1">
    <location>
        <position position="226"/>
    </location>
    <ligand>
        <name>Mg(2+)</name>
        <dbReference type="ChEBI" id="CHEBI:18420"/>
        <label>5</label>
    </ligand>
</feature>
<keyword evidence="1" id="KW-0784">Thiamine biosynthesis</keyword>
<evidence type="ECO:0000313" key="3">
    <source>
        <dbReference type="EMBL" id="MCZ9304269.1"/>
    </source>
</evidence>
<reference evidence="3" key="1">
    <citation type="submission" date="2022-02" db="EMBL/GenBank/DDBJ databases">
        <title>Corynebacterium sp. from urogenital microbiome.</title>
        <authorList>
            <person name="Cappelli E.A."/>
            <person name="Ribeiro T.G."/>
            <person name="Peixe L."/>
        </authorList>
    </citation>
    <scope>NUCLEOTIDE SEQUENCE</scope>
    <source>
        <strain evidence="3">C9Ua_112</strain>
    </source>
</reference>
<evidence type="ECO:0000256" key="1">
    <source>
        <dbReference type="HAMAP-Rule" id="MF_02128"/>
    </source>
</evidence>
<proteinExistence type="inferred from homology"/>
<feature type="binding site" evidence="1">
    <location>
        <position position="78"/>
    </location>
    <ligand>
        <name>Mg(2+)</name>
        <dbReference type="ChEBI" id="CHEBI:18420"/>
        <label>3</label>
    </ligand>
</feature>
<dbReference type="CDD" id="cd02194">
    <property type="entry name" value="ThiL"/>
    <property type="match status" value="1"/>
</dbReference>
<comment type="caution">
    <text evidence="1">Lacks conserved residue(s) required for the propagation of feature annotation.</text>
</comment>
<dbReference type="GO" id="GO:0009030">
    <property type="term" value="F:thiamine-phosphate kinase activity"/>
    <property type="evidence" value="ECO:0007669"/>
    <property type="project" value="UniProtKB-UniRule"/>
</dbReference>
<dbReference type="PANTHER" id="PTHR30270">
    <property type="entry name" value="THIAMINE-MONOPHOSPHATE KINASE"/>
    <property type="match status" value="1"/>
</dbReference>
<dbReference type="InterPro" id="IPR036921">
    <property type="entry name" value="PurM-like_N_sf"/>
</dbReference>
<feature type="binding site" evidence="1">
    <location>
        <position position="126"/>
    </location>
    <ligand>
        <name>Mg(2+)</name>
        <dbReference type="ChEBI" id="CHEBI:18420"/>
        <label>1</label>
    </ligand>
</feature>
<feature type="binding site" evidence="1">
    <location>
        <position position="329"/>
    </location>
    <ligand>
        <name>substrate</name>
    </ligand>
</feature>
<comment type="miscellaneous">
    <text evidence="1">Reaction mechanism of ThiL seems to utilize a direct, inline transfer of the gamma-phosphate of ATP to TMP rather than a phosphorylated enzyme intermediate.</text>
</comment>
<feature type="binding site" evidence="1">
    <location>
        <begin position="125"/>
        <end position="126"/>
    </location>
    <ligand>
        <name>ATP</name>
        <dbReference type="ChEBI" id="CHEBI:30616"/>
    </ligand>
</feature>
<dbReference type="RefSeq" id="WP_269954560.1">
    <property type="nucleotide sequence ID" value="NZ_JAKMUV010000002.1"/>
</dbReference>
<accession>A0A9X3M5B7</accession>
<comment type="caution">
    <text evidence="3">The sequence shown here is derived from an EMBL/GenBank/DDBJ whole genome shotgun (WGS) entry which is preliminary data.</text>
</comment>
<dbReference type="InterPro" id="IPR006283">
    <property type="entry name" value="ThiL-like"/>
</dbReference>
<keyword evidence="1 3" id="KW-0808">Transferase</keyword>
<dbReference type="GO" id="GO:0000287">
    <property type="term" value="F:magnesium ion binding"/>
    <property type="evidence" value="ECO:0007669"/>
    <property type="project" value="UniProtKB-UniRule"/>
</dbReference>
<feature type="binding site" evidence="1">
    <location>
        <position position="49"/>
    </location>
    <ligand>
        <name>Mg(2+)</name>
        <dbReference type="ChEBI" id="CHEBI:18420"/>
        <label>1</label>
    </ligand>
</feature>
<feature type="binding site" evidence="1">
    <location>
        <position position="49"/>
    </location>
    <ligand>
        <name>Mg(2+)</name>
        <dbReference type="ChEBI" id="CHEBI:18420"/>
        <label>2</label>
    </ligand>
</feature>
<comment type="catalytic activity">
    <reaction evidence="1">
        <text>thiamine phosphate + ATP = thiamine diphosphate + ADP</text>
        <dbReference type="Rhea" id="RHEA:15913"/>
        <dbReference type="ChEBI" id="CHEBI:30616"/>
        <dbReference type="ChEBI" id="CHEBI:37575"/>
        <dbReference type="ChEBI" id="CHEBI:58937"/>
        <dbReference type="ChEBI" id="CHEBI:456216"/>
        <dbReference type="EC" id="2.7.4.16"/>
    </reaction>
</comment>
<dbReference type="GO" id="GO:0005524">
    <property type="term" value="F:ATP binding"/>
    <property type="evidence" value="ECO:0007669"/>
    <property type="project" value="UniProtKB-UniRule"/>
</dbReference>
<comment type="function">
    <text evidence="1">Catalyzes the ATP-dependent phosphorylation of thiamine-monophosphate (TMP) to form thiamine-pyrophosphate (TPP), the active form of vitamin B1.</text>
</comment>
<comment type="pathway">
    <text evidence="1">Cofactor biosynthesis; thiamine diphosphate biosynthesis; thiamine diphosphate from thiamine phosphate: step 1/1.</text>
</comment>
<keyword evidence="1" id="KW-0479">Metal-binding</keyword>
<keyword evidence="1" id="KW-0460">Magnesium</keyword>
<dbReference type="HAMAP" id="MF_02128">
    <property type="entry name" value="TMP_kinase"/>
    <property type="match status" value="1"/>
</dbReference>